<keyword evidence="1" id="KW-1003">Cell membrane</keyword>
<evidence type="ECO:0000256" key="1">
    <source>
        <dbReference type="HAMAP-Rule" id="MF_02088"/>
    </source>
</evidence>
<comment type="similarity">
    <text evidence="1">Belongs to the vitamin uptake transporter (VUT/ECF) (TC 2.A.88) family. Q precursor transporter subfamily.</text>
</comment>
<dbReference type="EMBL" id="FZQB01000014">
    <property type="protein sequence ID" value="SNT75946.1"/>
    <property type="molecule type" value="Genomic_DNA"/>
</dbReference>
<dbReference type="PANTHER" id="PTHR34300:SF1">
    <property type="entry name" value="QUEUOSINE PRECURSOR TRANSPORTER"/>
    <property type="match status" value="1"/>
</dbReference>
<dbReference type="PANTHER" id="PTHR34300">
    <property type="entry name" value="QUEUOSINE PRECURSOR TRANSPORTER-RELATED"/>
    <property type="match status" value="1"/>
</dbReference>
<keyword evidence="3" id="KW-1185">Reference proteome</keyword>
<dbReference type="HAMAP" id="MF_02088">
    <property type="entry name" value="Q_prec_transport"/>
    <property type="match status" value="1"/>
</dbReference>
<sequence length="227" mass="24806">MRALSRIGIRRHGAEFFRHLVKRKPRDMTRILPGIIAMAAIVVASNILVQFVIGDWLTWGAFTYPFAFLVTDVMNRVYGAAPARRIVIAGFVVGVVCSLVAAGFDRTTLRIAIGSGTAFLVAQLLDIAIFDMLRKARWWVAPLASTLIGSVVDTALFFGIAFSAALPADVNTGWSNDAVPLLGFGPVTTLWVSLATADWLVKLTLALLALVPFRIIVRNLLRKNQEI</sequence>
<evidence type="ECO:0000313" key="2">
    <source>
        <dbReference type="EMBL" id="SNT75946.1"/>
    </source>
</evidence>
<feature type="transmembrane region" description="Helical" evidence="1">
    <location>
        <begin position="56"/>
        <end position="74"/>
    </location>
</feature>
<keyword evidence="1" id="KW-0472">Membrane</keyword>
<keyword evidence="1" id="KW-0812">Transmembrane</keyword>
<dbReference type="Proteomes" id="UP000198307">
    <property type="component" value="Unassembled WGS sequence"/>
</dbReference>
<reference evidence="2 3" key="1">
    <citation type="submission" date="2017-07" db="EMBL/GenBank/DDBJ databases">
        <authorList>
            <person name="Sun Z.S."/>
            <person name="Albrecht U."/>
            <person name="Echele G."/>
            <person name="Lee C.C."/>
        </authorList>
    </citation>
    <scope>NUCLEOTIDE SEQUENCE [LARGE SCALE GENOMIC DNA]</scope>
    <source>
        <strain evidence="2 3">DSM 14827</strain>
    </source>
</reference>
<feature type="transmembrane region" description="Helical" evidence="1">
    <location>
        <begin position="199"/>
        <end position="217"/>
    </location>
</feature>
<dbReference type="AlphaFoldDB" id="A0A239Q138"/>
<keyword evidence="1" id="KW-0813">Transport</keyword>
<dbReference type="GO" id="GO:0022857">
    <property type="term" value="F:transmembrane transporter activity"/>
    <property type="evidence" value="ECO:0007669"/>
    <property type="project" value="UniProtKB-UniRule"/>
</dbReference>
<keyword evidence="1" id="KW-0997">Cell inner membrane</keyword>
<comment type="function">
    <text evidence="1">Involved in the import of queuosine (Q) precursors, required for Q precursor salvage.</text>
</comment>
<feature type="transmembrane region" description="Helical" evidence="1">
    <location>
        <begin position="142"/>
        <end position="166"/>
    </location>
</feature>
<protein>
    <recommendedName>
        <fullName evidence="1">Probable queuosine precursor transporter</fullName>
        <shortName evidence="1">Q precursor transporter</shortName>
    </recommendedName>
</protein>
<feature type="transmembrane region" description="Helical" evidence="1">
    <location>
        <begin position="86"/>
        <end position="104"/>
    </location>
</feature>
<accession>A0A239Q138</accession>
<proteinExistence type="inferred from homology"/>
<evidence type="ECO:0000313" key="3">
    <source>
        <dbReference type="Proteomes" id="UP000198307"/>
    </source>
</evidence>
<dbReference type="InterPro" id="IPR003744">
    <property type="entry name" value="YhhQ"/>
</dbReference>
<gene>
    <name evidence="2" type="ORF">SAMN05444959_11410</name>
</gene>
<dbReference type="Pfam" id="PF02592">
    <property type="entry name" value="Vut_1"/>
    <property type="match status" value="1"/>
</dbReference>
<comment type="subcellular location">
    <subcellularLocation>
        <location evidence="1">Cell inner membrane</location>
        <topology evidence="1">Multi-pass membrane protein</topology>
    </subcellularLocation>
</comment>
<dbReference type="GO" id="GO:0005886">
    <property type="term" value="C:plasma membrane"/>
    <property type="evidence" value="ECO:0007669"/>
    <property type="project" value="UniProtKB-SubCell"/>
</dbReference>
<dbReference type="NCBIfam" id="TIGR00697">
    <property type="entry name" value="queuosine precursor transporter"/>
    <property type="match status" value="1"/>
</dbReference>
<name>A0A239Q138_9RHOB</name>
<organism evidence="2 3">
    <name type="scientific">Paracoccus seriniphilus</name>
    <dbReference type="NCBI Taxonomy" id="184748"/>
    <lineage>
        <taxon>Bacteria</taxon>
        <taxon>Pseudomonadati</taxon>
        <taxon>Pseudomonadota</taxon>
        <taxon>Alphaproteobacteria</taxon>
        <taxon>Rhodobacterales</taxon>
        <taxon>Paracoccaceae</taxon>
        <taxon>Paracoccus</taxon>
    </lineage>
</organism>
<feature type="transmembrane region" description="Helical" evidence="1">
    <location>
        <begin position="110"/>
        <end position="130"/>
    </location>
</feature>
<keyword evidence="1" id="KW-1133">Transmembrane helix</keyword>
<feature type="transmembrane region" description="Helical" evidence="1">
    <location>
        <begin position="31"/>
        <end position="50"/>
    </location>
</feature>